<reference evidence="2 3" key="1">
    <citation type="submission" date="2019-01" db="EMBL/GenBank/DDBJ databases">
        <title>Filimonas sp. strain TTM-71.</title>
        <authorList>
            <person name="Chen W.-M."/>
        </authorList>
    </citation>
    <scope>NUCLEOTIDE SEQUENCE [LARGE SCALE GENOMIC DNA]</scope>
    <source>
        <strain evidence="2 3">TTM-71</strain>
    </source>
</reference>
<name>A0A4Q1D213_9BACT</name>
<accession>A0A4Q1D213</accession>
<evidence type="ECO:0008006" key="4">
    <source>
        <dbReference type="Google" id="ProtNLM"/>
    </source>
</evidence>
<comment type="caution">
    <text evidence="2">The sequence shown here is derived from an EMBL/GenBank/DDBJ whole genome shotgun (WGS) entry which is preliminary data.</text>
</comment>
<sequence>MKKILIVCLFFITSVWSQAQNPKVVADCTVSFDVIIDGASKSPSTKTLYIRGVETRTDLVNSNFVQTTFYNSKTETAVILREIGGNKYMTTLSAEQWKAQNKRYEGMEVVLTDESKTILGYYCKKAQLKLKDGSTLNVYYATGITPSASENNYQFKGVPGFPLEYETAGENGKGNVKFTATRINLNPVPASRFEIPQSGYRIL</sequence>
<protein>
    <recommendedName>
        <fullName evidence="4">GLPGLI family protein</fullName>
    </recommendedName>
</protein>
<feature type="chain" id="PRO_5020179671" description="GLPGLI family protein" evidence="1">
    <location>
        <begin position="20"/>
        <end position="203"/>
    </location>
</feature>
<dbReference type="AlphaFoldDB" id="A0A4Q1D213"/>
<evidence type="ECO:0000313" key="3">
    <source>
        <dbReference type="Proteomes" id="UP000290545"/>
    </source>
</evidence>
<keyword evidence="3" id="KW-1185">Reference proteome</keyword>
<feature type="signal peptide" evidence="1">
    <location>
        <begin position="1"/>
        <end position="19"/>
    </location>
</feature>
<proteinExistence type="predicted"/>
<evidence type="ECO:0000256" key="1">
    <source>
        <dbReference type="SAM" id="SignalP"/>
    </source>
</evidence>
<gene>
    <name evidence="2" type="ORF">ESB13_20605</name>
</gene>
<organism evidence="2 3">
    <name type="scientific">Filimonas effusa</name>
    <dbReference type="NCBI Taxonomy" id="2508721"/>
    <lineage>
        <taxon>Bacteria</taxon>
        <taxon>Pseudomonadati</taxon>
        <taxon>Bacteroidota</taxon>
        <taxon>Chitinophagia</taxon>
        <taxon>Chitinophagales</taxon>
        <taxon>Chitinophagaceae</taxon>
        <taxon>Filimonas</taxon>
    </lineage>
</organism>
<evidence type="ECO:0000313" key="2">
    <source>
        <dbReference type="EMBL" id="RXK81340.1"/>
    </source>
</evidence>
<keyword evidence="1" id="KW-0732">Signal</keyword>
<dbReference type="OrthoDB" id="1467107at2"/>
<dbReference type="RefSeq" id="WP_129005594.1">
    <property type="nucleotide sequence ID" value="NZ_SDHZ01000004.1"/>
</dbReference>
<dbReference type="EMBL" id="SDHZ01000004">
    <property type="protein sequence ID" value="RXK81340.1"/>
    <property type="molecule type" value="Genomic_DNA"/>
</dbReference>
<dbReference type="Proteomes" id="UP000290545">
    <property type="component" value="Unassembled WGS sequence"/>
</dbReference>